<name>A0AAW0BWC1_9AGAR</name>
<feature type="region of interest" description="Disordered" evidence="1">
    <location>
        <begin position="210"/>
        <end position="229"/>
    </location>
</feature>
<keyword evidence="3" id="KW-1185">Reference proteome</keyword>
<gene>
    <name evidence="2" type="ORF">VNI00_013575</name>
</gene>
<feature type="compositionally biased region" description="Polar residues" evidence="1">
    <location>
        <begin position="219"/>
        <end position="229"/>
    </location>
</feature>
<evidence type="ECO:0000313" key="3">
    <source>
        <dbReference type="Proteomes" id="UP001383192"/>
    </source>
</evidence>
<organism evidence="2 3">
    <name type="scientific">Paramarasmius palmivorus</name>
    <dbReference type="NCBI Taxonomy" id="297713"/>
    <lineage>
        <taxon>Eukaryota</taxon>
        <taxon>Fungi</taxon>
        <taxon>Dikarya</taxon>
        <taxon>Basidiomycota</taxon>
        <taxon>Agaricomycotina</taxon>
        <taxon>Agaricomycetes</taxon>
        <taxon>Agaricomycetidae</taxon>
        <taxon>Agaricales</taxon>
        <taxon>Marasmiineae</taxon>
        <taxon>Marasmiaceae</taxon>
        <taxon>Paramarasmius</taxon>
    </lineage>
</organism>
<proteinExistence type="predicted"/>
<accession>A0AAW0BWC1</accession>
<protein>
    <submittedName>
        <fullName evidence="2">Uncharacterized protein</fullName>
    </submittedName>
</protein>
<evidence type="ECO:0000256" key="1">
    <source>
        <dbReference type="SAM" id="MobiDB-lite"/>
    </source>
</evidence>
<sequence>MGQRHQAFLIVRLTPTSSEGQQPRSYYRCVSALHHQSCYGHLPVAATRRFLNLLKNPENAAIVRDEIHRAHGRYGRQGDEPDVPESAFPYTKFLLVQAFNMDIDNPFGAYASGVGFEDSFLNPNIGWFGYDNHNGVTVIDISDPLNPAYCHSKGRGRVLDADEYIGEYRQVFIGDTVLEVVQGYIASLKDERVITADVLSQVWPQSFYPHYPHPKEEPASTTQPAEECSTTTIPPLADIALKQVIEHCISNDTFEPLETLADMPGKIESISVALFSQGPLPDSAGIIMDRVLQYELQNNGGLVDLSSARCTFTANVIRTVVTRLPSDAVKAIDLTGSQTITIEVIIDILTIFPSLIRLTLLDTNVTDEQVVDLLYTWPKLFYHIQDFIHPTLLVHRPPPSAALPDDDDRHNRMYPSRLSCFVPALPKLKALPDDPEELHALHQQVFSGPESFTVMFTGGNLPTSGLGPAVASIPFFYPEKVLRGLIKCLDRPRWLSLSQRLSSHGLQFLQRSPKIRRIDCVGLHRSIGNVPIGGTYDRFLAHGWLFVLDYSSRKDKAWYGFIRIDEEARRASLLDAVEAARRAQKEKKEDTMISGDKEKDNKQTKYELESAVERRLAALALDAMKVYDIRGFADAVEKEGRPRPSEDVMAAFEEIIGGNKYPIPEQTSPPYPFRVMELGEAQVLFRVLIGEVNLFHADRM</sequence>
<comment type="caution">
    <text evidence="2">The sequence shown here is derived from an EMBL/GenBank/DDBJ whole genome shotgun (WGS) entry which is preliminary data.</text>
</comment>
<dbReference type="EMBL" id="JAYKXP010000070">
    <property type="protein sequence ID" value="KAK7031160.1"/>
    <property type="molecule type" value="Genomic_DNA"/>
</dbReference>
<dbReference type="Proteomes" id="UP001383192">
    <property type="component" value="Unassembled WGS sequence"/>
</dbReference>
<evidence type="ECO:0000313" key="2">
    <source>
        <dbReference type="EMBL" id="KAK7031160.1"/>
    </source>
</evidence>
<dbReference type="AlphaFoldDB" id="A0AAW0BWC1"/>
<reference evidence="2 3" key="1">
    <citation type="submission" date="2024-01" db="EMBL/GenBank/DDBJ databases">
        <title>A draft genome for a cacao thread blight-causing isolate of Paramarasmius palmivorus.</title>
        <authorList>
            <person name="Baruah I.K."/>
            <person name="Bukari Y."/>
            <person name="Amoako-Attah I."/>
            <person name="Meinhardt L.W."/>
            <person name="Bailey B.A."/>
            <person name="Cohen S.P."/>
        </authorList>
    </citation>
    <scope>NUCLEOTIDE SEQUENCE [LARGE SCALE GENOMIC DNA]</scope>
    <source>
        <strain evidence="2 3">GH-12</strain>
    </source>
</reference>